<evidence type="ECO:0000256" key="11">
    <source>
        <dbReference type="PROSITE-ProRule" id="PRU00094"/>
    </source>
</evidence>
<dbReference type="SUPFAM" id="SSF51735">
    <property type="entry name" value="NAD(P)-binding Rossmann-fold domains"/>
    <property type="match status" value="1"/>
</dbReference>
<evidence type="ECO:0000259" key="13">
    <source>
        <dbReference type="PROSITE" id="PS50114"/>
    </source>
</evidence>
<evidence type="ECO:0000256" key="4">
    <source>
        <dbReference type="ARBA" id="ARBA00022832"/>
    </source>
</evidence>
<keyword evidence="10" id="KW-0804">Transcription</keyword>
<keyword evidence="11" id="KW-0863">Zinc-finger</keyword>
<evidence type="ECO:0000256" key="1">
    <source>
        <dbReference type="ARBA" id="ARBA00005189"/>
    </source>
</evidence>
<reference evidence="14 15" key="1">
    <citation type="submission" date="2024-03" db="EMBL/GenBank/DDBJ databases">
        <authorList>
            <person name="Gkanogiannis A."/>
            <person name="Becerra Lopez-Lavalle L."/>
        </authorList>
    </citation>
    <scope>NUCLEOTIDE SEQUENCE [LARGE SCALE GENOMIC DNA]</scope>
</reference>
<keyword evidence="8" id="KW-0238">DNA-binding</keyword>
<dbReference type="Pfam" id="PF13561">
    <property type="entry name" value="adh_short_C2"/>
    <property type="match status" value="1"/>
</dbReference>
<evidence type="ECO:0000256" key="2">
    <source>
        <dbReference type="ARBA" id="ARBA00009233"/>
    </source>
</evidence>
<feature type="region of interest" description="Disordered" evidence="12">
    <location>
        <begin position="110"/>
        <end position="131"/>
    </location>
</feature>
<name>A0ABP0Y343_9ROSI</name>
<evidence type="ECO:0000313" key="14">
    <source>
        <dbReference type="EMBL" id="CAK9314155.1"/>
    </source>
</evidence>
<keyword evidence="11" id="KW-0479">Metal-binding</keyword>
<sequence>MDSRSQLWRQMKSHEYDHDRRFHSETQVDLTLRLGFPNANDAGERPDIDHNNPFFNHHQVMMNNHGLASSGGRNNEMMSEPNYNPHQIVWSKELKTYVLKSNNFGQLHPSSYSSTHQAKPIGITPNNSPNLPLPKHNNDLYTLLNPASRITDDHEAEASSCGRRRGSRRRRVSANNDIERRCTNYNCNTNFTPMWRKGPLGPKSLCNACGISVCAIYFATADIFEAPNPFHHCYHRNSYKLTSPFLFPTHSFLFDSSSCLSGKPCFLIAPKFHLSRHWRSLSQICLQCTYIFLSRFSSARYQFLKMAAAASNLQIATLRHCQLPSRKGFKPCGTILSGSSKVSSWAKLSSSSNISSALFFQRKFVSSSVKNEITVTKAMAEANDSRPVSGLSIDLKGKRAFIAGVADDNGYGWAIAKSLAAAGAEILVGTWVPALNIFESSLRRGKFDESRVLPDGSLMEITKVYPLDAVFDSPEDVPEDIKTNKRYAGSSNWTVKEVAESVKQDFGSIDILVHSLANGPEVTKPLLETSRNGYLAALSASSYSYISLLKHFIPIINPGGSSLSLTYIASERIIPGYGGGMSSAKAALESDTRVLAFEAGRKHKIRVNTISAGPLRSRAAKAIGFIDMMIDYSTANAPLQKELSAEEVGNAAAFLASPLASAITGAVIYVDNGLNAMGVGVDSPVFKDLDIPTDKH</sequence>
<accession>A0ABP0Y343</accession>
<evidence type="ECO:0000256" key="12">
    <source>
        <dbReference type="SAM" id="MobiDB-lite"/>
    </source>
</evidence>
<dbReference type="PANTHER" id="PTHR43159:SF6">
    <property type="entry name" value="ENOYL-[ACYL-CARRIER-PROTEIN] REDUCTASE [NADH] 1, CHLOROPLASTIC ISOFORM X1"/>
    <property type="match status" value="1"/>
</dbReference>
<comment type="similarity">
    <text evidence="2">Belongs to the short-chain dehydrogenases/reductases (SDR) family. FabI subfamily.</text>
</comment>
<dbReference type="InterPro" id="IPR013088">
    <property type="entry name" value="Znf_NHR/GATA"/>
</dbReference>
<dbReference type="EMBL" id="OZ021736">
    <property type="protein sequence ID" value="CAK9314155.1"/>
    <property type="molecule type" value="Genomic_DNA"/>
</dbReference>
<dbReference type="Gene3D" id="1.10.8.400">
    <property type="entry name" value="Enoyl acyl carrier protein reductase"/>
    <property type="match status" value="1"/>
</dbReference>
<evidence type="ECO:0000256" key="6">
    <source>
        <dbReference type="ARBA" id="ARBA00023015"/>
    </source>
</evidence>
<protein>
    <recommendedName>
        <fullName evidence="13">GATA-type domain-containing protein</fullName>
    </recommendedName>
</protein>
<dbReference type="InterPro" id="IPR002347">
    <property type="entry name" value="SDR_fam"/>
</dbReference>
<dbReference type="InterPro" id="IPR014358">
    <property type="entry name" value="Enoyl-ACP_Rdtase_NADH"/>
</dbReference>
<dbReference type="CDD" id="cd05372">
    <property type="entry name" value="ENR_SDR"/>
    <property type="match status" value="1"/>
</dbReference>
<keyword evidence="7" id="KW-0443">Lipid metabolism</keyword>
<evidence type="ECO:0000256" key="10">
    <source>
        <dbReference type="ARBA" id="ARBA00023163"/>
    </source>
</evidence>
<gene>
    <name evidence="14" type="ORF">CITCOLO1_LOCUS5897</name>
</gene>
<dbReference type="Gene3D" id="3.30.50.10">
    <property type="entry name" value="Erythroid Transcription Factor GATA-1, subunit A"/>
    <property type="match status" value="1"/>
</dbReference>
<keyword evidence="6" id="KW-0805">Transcription regulation</keyword>
<evidence type="ECO:0000313" key="15">
    <source>
        <dbReference type="Proteomes" id="UP001642487"/>
    </source>
</evidence>
<keyword evidence="3" id="KW-0444">Lipid biosynthesis</keyword>
<dbReference type="PROSITE" id="PS50114">
    <property type="entry name" value="GATA_ZN_FINGER_2"/>
    <property type="match status" value="1"/>
</dbReference>
<evidence type="ECO:0000256" key="8">
    <source>
        <dbReference type="ARBA" id="ARBA00023125"/>
    </source>
</evidence>
<comment type="pathway">
    <text evidence="1">Lipid metabolism.</text>
</comment>
<evidence type="ECO:0000256" key="7">
    <source>
        <dbReference type="ARBA" id="ARBA00023098"/>
    </source>
</evidence>
<evidence type="ECO:0000256" key="5">
    <source>
        <dbReference type="ARBA" id="ARBA00023002"/>
    </source>
</evidence>
<keyword evidence="15" id="KW-1185">Reference proteome</keyword>
<evidence type="ECO:0000256" key="9">
    <source>
        <dbReference type="ARBA" id="ARBA00023160"/>
    </source>
</evidence>
<proteinExistence type="inferred from homology"/>
<dbReference type="InterPro" id="IPR036291">
    <property type="entry name" value="NAD(P)-bd_dom_sf"/>
</dbReference>
<dbReference type="NCBIfam" id="NF004957">
    <property type="entry name" value="PRK06300.1"/>
    <property type="match status" value="1"/>
</dbReference>
<dbReference type="Gene3D" id="3.40.50.720">
    <property type="entry name" value="NAD(P)-binding Rossmann-like Domain"/>
    <property type="match status" value="1"/>
</dbReference>
<dbReference type="InterPro" id="IPR000679">
    <property type="entry name" value="Znf_GATA"/>
</dbReference>
<dbReference type="Proteomes" id="UP001642487">
    <property type="component" value="Chromosome 2"/>
</dbReference>
<dbReference type="CDD" id="cd00202">
    <property type="entry name" value="ZnF_GATA"/>
    <property type="match status" value="1"/>
</dbReference>
<dbReference type="SUPFAM" id="SSF57716">
    <property type="entry name" value="Glucocorticoid receptor-like (DNA-binding domain)"/>
    <property type="match status" value="1"/>
</dbReference>
<keyword evidence="11" id="KW-0862">Zinc</keyword>
<keyword evidence="9" id="KW-0275">Fatty acid biosynthesis</keyword>
<feature type="domain" description="GATA-type" evidence="13">
    <location>
        <begin position="186"/>
        <end position="211"/>
    </location>
</feature>
<dbReference type="SMART" id="SM00401">
    <property type="entry name" value="ZnF_GATA"/>
    <property type="match status" value="1"/>
</dbReference>
<dbReference type="Pfam" id="PF00320">
    <property type="entry name" value="GATA"/>
    <property type="match status" value="1"/>
</dbReference>
<dbReference type="PRINTS" id="PR00081">
    <property type="entry name" value="GDHRDH"/>
</dbReference>
<keyword evidence="5" id="KW-0560">Oxidoreductase</keyword>
<organism evidence="14 15">
    <name type="scientific">Citrullus colocynthis</name>
    <name type="common">colocynth</name>
    <dbReference type="NCBI Taxonomy" id="252529"/>
    <lineage>
        <taxon>Eukaryota</taxon>
        <taxon>Viridiplantae</taxon>
        <taxon>Streptophyta</taxon>
        <taxon>Embryophyta</taxon>
        <taxon>Tracheophyta</taxon>
        <taxon>Spermatophyta</taxon>
        <taxon>Magnoliopsida</taxon>
        <taxon>eudicotyledons</taxon>
        <taxon>Gunneridae</taxon>
        <taxon>Pentapetalae</taxon>
        <taxon>rosids</taxon>
        <taxon>fabids</taxon>
        <taxon>Cucurbitales</taxon>
        <taxon>Cucurbitaceae</taxon>
        <taxon>Benincaseae</taxon>
        <taxon>Citrullus</taxon>
    </lineage>
</organism>
<evidence type="ECO:0000256" key="3">
    <source>
        <dbReference type="ARBA" id="ARBA00022516"/>
    </source>
</evidence>
<dbReference type="PANTHER" id="PTHR43159">
    <property type="entry name" value="ENOYL-[ACYL-CARRIER-PROTEIN] REDUCTASE"/>
    <property type="match status" value="1"/>
</dbReference>
<keyword evidence="4" id="KW-0276">Fatty acid metabolism</keyword>